<keyword evidence="2" id="KW-0032">Aminotransferase</keyword>
<dbReference type="PANTHER" id="PTHR42885:SF2">
    <property type="entry name" value="HISTIDINOL-PHOSPHATE AMINOTRANSFERASE"/>
    <property type="match status" value="1"/>
</dbReference>
<dbReference type="AlphaFoldDB" id="X1DTH3"/>
<dbReference type="PANTHER" id="PTHR42885">
    <property type="entry name" value="HISTIDINOL-PHOSPHATE AMINOTRANSFERASE-RELATED"/>
    <property type="match status" value="1"/>
</dbReference>
<dbReference type="EMBL" id="BART01024031">
    <property type="protein sequence ID" value="GAG99716.1"/>
    <property type="molecule type" value="Genomic_DNA"/>
</dbReference>
<dbReference type="GO" id="GO:0030170">
    <property type="term" value="F:pyridoxal phosphate binding"/>
    <property type="evidence" value="ECO:0007669"/>
    <property type="project" value="InterPro"/>
</dbReference>
<protein>
    <recommendedName>
        <fullName evidence="5">Aminotransferase class I/classII large domain-containing protein</fullName>
    </recommendedName>
</protein>
<name>X1DTH3_9ZZZZ</name>
<proteinExistence type="predicted"/>
<keyword evidence="3" id="KW-0808">Transferase</keyword>
<dbReference type="InterPro" id="IPR015421">
    <property type="entry name" value="PyrdxlP-dep_Trfase_major"/>
</dbReference>
<evidence type="ECO:0000256" key="3">
    <source>
        <dbReference type="ARBA" id="ARBA00022679"/>
    </source>
</evidence>
<evidence type="ECO:0000259" key="5">
    <source>
        <dbReference type="Pfam" id="PF00155"/>
    </source>
</evidence>
<comment type="caution">
    <text evidence="6">The sequence shown here is derived from an EMBL/GenBank/DDBJ whole genome shotgun (WGS) entry which is preliminary data.</text>
</comment>
<dbReference type="SUPFAM" id="SSF53383">
    <property type="entry name" value="PLP-dependent transferases"/>
    <property type="match status" value="1"/>
</dbReference>
<dbReference type="InterPro" id="IPR015424">
    <property type="entry name" value="PyrdxlP-dep_Trfase"/>
</dbReference>
<evidence type="ECO:0000256" key="2">
    <source>
        <dbReference type="ARBA" id="ARBA00022576"/>
    </source>
</evidence>
<sequence length="80" mass="8940">PTGKILLEQQTVEGVLDNKNTFLVIDEAYFEFSGVTFAELVSDHPNLAITRTMDKAFSLAGARIGYLLAGSYFLDVFHRR</sequence>
<organism evidence="6">
    <name type="scientific">marine sediment metagenome</name>
    <dbReference type="NCBI Taxonomy" id="412755"/>
    <lineage>
        <taxon>unclassified sequences</taxon>
        <taxon>metagenomes</taxon>
        <taxon>ecological metagenomes</taxon>
    </lineage>
</organism>
<comment type="cofactor">
    <cofactor evidence="1">
        <name>pyridoxal 5'-phosphate</name>
        <dbReference type="ChEBI" id="CHEBI:597326"/>
    </cofactor>
</comment>
<evidence type="ECO:0000256" key="1">
    <source>
        <dbReference type="ARBA" id="ARBA00001933"/>
    </source>
</evidence>
<feature type="non-terminal residue" evidence="6">
    <location>
        <position position="1"/>
    </location>
</feature>
<dbReference type="GO" id="GO:0008483">
    <property type="term" value="F:transaminase activity"/>
    <property type="evidence" value="ECO:0007669"/>
    <property type="project" value="UniProtKB-KW"/>
</dbReference>
<reference evidence="6" key="1">
    <citation type="journal article" date="2014" name="Front. Microbiol.">
        <title>High frequency of phylogenetically diverse reductive dehalogenase-homologous genes in deep subseafloor sedimentary metagenomes.</title>
        <authorList>
            <person name="Kawai M."/>
            <person name="Futagami T."/>
            <person name="Toyoda A."/>
            <person name="Takaki Y."/>
            <person name="Nishi S."/>
            <person name="Hori S."/>
            <person name="Arai W."/>
            <person name="Tsubouchi T."/>
            <person name="Morono Y."/>
            <person name="Uchiyama I."/>
            <person name="Ito T."/>
            <person name="Fujiyama A."/>
            <person name="Inagaki F."/>
            <person name="Takami H."/>
        </authorList>
    </citation>
    <scope>NUCLEOTIDE SEQUENCE</scope>
    <source>
        <strain evidence="6">Expedition CK06-06</strain>
    </source>
</reference>
<gene>
    <name evidence="6" type="ORF">S01H4_43534</name>
</gene>
<keyword evidence="4" id="KW-0663">Pyridoxal phosphate</keyword>
<evidence type="ECO:0000256" key="4">
    <source>
        <dbReference type="ARBA" id="ARBA00022898"/>
    </source>
</evidence>
<accession>X1DTH3</accession>
<dbReference type="InterPro" id="IPR004839">
    <property type="entry name" value="Aminotransferase_I/II_large"/>
</dbReference>
<dbReference type="Gene3D" id="3.40.640.10">
    <property type="entry name" value="Type I PLP-dependent aspartate aminotransferase-like (Major domain)"/>
    <property type="match status" value="1"/>
</dbReference>
<dbReference type="Pfam" id="PF00155">
    <property type="entry name" value="Aminotran_1_2"/>
    <property type="match status" value="1"/>
</dbReference>
<evidence type="ECO:0000313" key="6">
    <source>
        <dbReference type="EMBL" id="GAG99716.1"/>
    </source>
</evidence>
<feature type="domain" description="Aminotransferase class I/classII large" evidence="5">
    <location>
        <begin position="1"/>
        <end position="70"/>
    </location>
</feature>